<dbReference type="Proteomes" id="UP000201275">
    <property type="component" value="Segment"/>
</dbReference>
<dbReference type="EMBL" id="KC013022">
    <property type="protein sequence ID" value="AFY98244.1"/>
    <property type="molecule type" value="Genomic_DNA"/>
</dbReference>
<dbReference type="KEGG" id="vg:19736104"/>
<dbReference type="OrthoDB" id="19681at10239"/>
<keyword evidence="1" id="KW-0805">Transcription regulation</keyword>
<reference evidence="4 5" key="1">
    <citation type="journal article" date="2014" name="Int. J. Food Microbiol.">
        <title>Sequence and comparative analysis of Leuconostoc dairy bacteriophages.</title>
        <authorList>
            <person name="Kot W."/>
            <person name="Hansen L.H."/>
            <person name="Neve H."/>
            <person name="Hammer K."/>
            <person name="Jacobsen S."/>
            <person name="Pedersen P.D."/>
            <person name="Sorensen S.J."/>
            <person name="Heller K.J."/>
            <person name="Vogensen F.K."/>
        </authorList>
    </citation>
    <scope>NUCLEOTIDE SEQUENCE [LARGE SCALE GENOMIC DNA]</scope>
</reference>
<dbReference type="PROSITE" id="PS00894">
    <property type="entry name" value="HTH_DEOR_1"/>
    <property type="match status" value="1"/>
</dbReference>
<proteinExistence type="predicted"/>
<dbReference type="GO" id="GO:0003677">
    <property type="term" value="F:DNA binding"/>
    <property type="evidence" value="ECO:0007669"/>
    <property type="project" value="UniProtKB-KW"/>
</dbReference>
<keyword evidence="3" id="KW-0804">Transcription</keyword>
<accession>A0A059PAT7</accession>
<evidence type="ECO:0000256" key="1">
    <source>
        <dbReference type="ARBA" id="ARBA00023015"/>
    </source>
</evidence>
<protein>
    <submittedName>
        <fullName evidence="4">Putative response regulator</fullName>
    </submittedName>
</protein>
<evidence type="ECO:0000313" key="5">
    <source>
        <dbReference type="Proteomes" id="UP000201275"/>
    </source>
</evidence>
<evidence type="ECO:0000313" key="4">
    <source>
        <dbReference type="EMBL" id="AFY98244.1"/>
    </source>
</evidence>
<keyword evidence="5" id="KW-1185">Reference proteome</keyword>
<dbReference type="GO" id="GO:0003700">
    <property type="term" value="F:DNA-binding transcription factor activity"/>
    <property type="evidence" value="ECO:0007669"/>
    <property type="project" value="InterPro"/>
</dbReference>
<evidence type="ECO:0000256" key="3">
    <source>
        <dbReference type="ARBA" id="ARBA00023163"/>
    </source>
</evidence>
<sequence length="89" mass="10710">MLYEQNLPLTRVYNEKQAKQKQRFDESFGRLRQKQKSTIDKRLLRILEYINHTNEKDIQVIAYHIGISLSTIRADMKRLHLEIERGKLV</sequence>
<dbReference type="RefSeq" id="YP_009044987.1">
    <property type="nucleotide sequence ID" value="NC_024390.1"/>
</dbReference>
<dbReference type="GeneID" id="19736104"/>
<organism evidence="4 5">
    <name type="scientific">Leuconostoc phage LN03</name>
    <dbReference type="NCBI Taxonomy" id="1262515"/>
    <lineage>
        <taxon>Viruses</taxon>
        <taxon>Duplodnaviria</taxon>
        <taxon>Heunggongvirae</taxon>
        <taxon>Uroviricota</taxon>
        <taxon>Caudoviricetes</taxon>
        <taxon>Mccleskeyvirinae</taxon>
        <taxon>Limdunavirus</taxon>
        <taxon>Limdunavirus LN03</taxon>
    </lineage>
</organism>
<name>A0A059PAT7_9CAUD</name>
<gene>
    <name evidence="4" type="ORF">phiLN03_033</name>
</gene>
<keyword evidence="2" id="KW-0238">DNA-binding</keyword>
<dbReference type="InterPro" id="IPR018356">
    <property type="entry name" value="Tscrpt_reg_HTH_DeoR_CS"/>
</dbReference>
<evidence type="ECO:0000256" key="2">
    <source>
        <dbReference type="ARBA" id="ARBA00023125"/>
    </source>
</evidence>